<organism evidence="1 2">
    <name type="scientific">Hypoxylon rubiginosum</name>
    <dbReference type="NCBI Taxonomy" id="110542"/>
    <lineage>
        <taxon>Eukaryota</taxon>
        <taxon>Fungi</taxon>
        <taxon>Dikarya</taxon>
        <taxon>Ascomycota</taxon>
        <taxon>Pezizomycotina</taxon>
        <taxon>Sordariomycetes</taxon>
        <taxon>Xylariomycetidae</taxon>
        <taxon>Xylariales</taxon>
        <taxon>Hypoxylaceae</taxon>
        <taxon>Hypoxylon</taxon>
    </lineage>
</organism>
<name>A0ACB9Z0C9_9PEZI</name>
<gene>
    <name evidence="1" type="ORF">F4820DRAFT_448658</name>
</gene>
<reference evidence="1 2" key="1">
    <citation type="journal article" date="2022" name="New Phytol.">
        <title>Ecological generalism drives hyperdiversity of secondary metabolite gene clusters in xylarialean endophytes.</title>
        <authorList>
            <person name="Franco M.E.E."/>
            <person name="Wisecaver J.H."/>
            <person name="Arnold A.E."/>
            <person name="Ju Y.M."/>
            <person name="Slot J.C."/>
            <person name="Ahrendt S."/>
            <person name="Moore L.P."/>
            <person name="Eastman K.E."/>
            <person name="Scott K."/>
            <person name="Konkel Z."/>
            <person name="Mondo S.J."/>
            <person name="Kuo A."/>
            <person name="Hayes R.D."/>
            <person name="Haridas S."/>
            <person name="Andreopoulos B."/>
            <person name="Riley R."/>
            <person name="LaButti K."/>
            <person name="Pangilinan J."/>
            <person name="Lipzen A."/>
            <person name="Amirebrahimi M."/>
            <person name="Yan J."/>
            <person name="Adam C."/>
            <person name="Keymanesh K."/>
            <person name="Ng V."/>
            <person name="Louie K."/>
            <person name="Northen T."/>
            <person name="Drula E."/>
            <person name="Henrissat B."/>
            <person name="Hsieh H.M."/>
            <person name="Youens-Clark K."/>
            <person name="Lutzoni F."/>
            <person name="Miadlikowska J."/>
            <person name="Eastwood D.C."/>
            <person name="Hamelin R.C."/>
            <person name="Grigoriev I.V."/>
            <person name="U'Ren J.M."/>
        </authorList>
    </citation>
    <scope>NUCLEOTIDE SEQUENCE [LARGE SCALE GENOMIC DNA]</scope>
    <source>
        <strain evidence="1 2">CBS 119005</strain>
    </source>
</reference>
<comment type="caution">
    <text evidence="1">The sequence shown here is derived from an EMBL/GenBank/DDBJ whole genome shotgun (WGS) entry which is preliminary data.</text>
</comment>
<evidence type="ECO:0000313" key="2">
    <source>
        <dbReference type="Proteomes" id="UP001497700"/>
    </source>
</evidence>
<dbReference type="EMBL" id="MU393481">
    <property type="protein sequence ID" value="KAI4864776.1"/>
    <property type="molecule type" value="Genomic_DNA"/>
</dbReference>
<proteinExistence type="predicted"/>
<sequence length="201" mass="22432">MASISEYLEENNISGWLVILQFFIAVIPRFISSILGPRGRSGIDGSLVTKAPRSYIAKVLRLRGSYGPVTARIIRFAAILDTTLENLPLFAIAVLAANLGESSTWNVNVWAIWYILISLAVMGVYVYGPENTELPGEFYALVWVVSNVILGYMFLIPFQGQGPFTRIENINTSETGKYFVVDVLKTSKEDLDTIRKFLEAR</sequence>
<dbReference type="Proteomes" id="UP001497700">
    <property type="component" value="Unassembled WGS sequence"/>
</dbReference>
<evidence type="ECO:0000313" key="1">
    <source>
        <dbReference type="EMBL" id="KAI4864776.1"/>
    </source>
</evidence>
<accession>A0ACB9Z0C9</accession>
<protein>
    <submittedName>
        <fullName evidence="1">Uncharacterized protein</fullName>
    </submittedName>
</protein>
<keyword evidence="2" id="KW-1185">Reference proteome</keyword>